<evidence type="ECO:0000256" key="1">
    <source>
        <dbReference type="ARBA" id="ARBA00010007"/>
    </source>
</evidence>
<dbReference type="Proteomes" id="UP000054107">
    <property type="component" value="Unassembled WGS sequence"/>
</dbReference>
<dbReference type="InterPro" id="IPR010987">
    <property type="entry name" value="Glutathione-S-Trfase_C-like"/>
</dbReference>
<dbReference type="InterPro" id="IPR005955">
    <property type="entry name" value="GST_Zeta"/>
</dbReference>
<sequence length="215" mass="24282">MSTEKKPILYSYFRSSASWRVRIALNWKGIDYEYKAIDLLKNENNTEEYLKVNPTQKVPAFITKDSKLLSQSEAIIEYLDEAYPDRPLIPGCPYKRALVREISQIIACDIHPIQNLGVLKRIAGDDMEKRTAWANESIRLGFKGLENRLEHTSGAYSVGDSITMADIFVCAMVGNAKRWGVEMSSFPIITKINEVCSKLPAFANAIPDKQPDCSK</sequence>
<evidence type="ECO:0000259" key="3">
    <source>
        <dbReference type="PROSITE" id="PS50405"/>
    </source>
</evidence>
<dbReference type="InterPro" id="IPR004046">
    <property type="entry name" value="GST_C"/>
</dbReference>
<dbReference type="InterPro" id="IPR034333">
    <property type="entry name" value="GST_Zeta_N"/>
</dbReference>
<evidence type="ECO:0000259" key="2">
    <source>
        <dbReference type="PROSITE" id="PS50404"/>
    </source>
</evidence>
<dbReference type="InterPro" id="IPR034330">
    <property type="entry name" value="GST_Zeta_C"/>
</dbReference>
<dbReference type="OrthoDB" id="202840at2759"/>
<dbReference type="CDD" id="cd03042">
    <property type="entry name" value="GST_N_Zeta"/>
    <property type="match status" value="1"/>
</dbReference>
<dbReference type="InterPro" id="IPR036282">
    <property type="entry name" value="Glutathione-S-Trfase_C_sf"/>
</dbReference>
<dbReference type="InterPro" id="IPR036249">
    <property type="entry name" value="Thioredoxin-like_sf"/>
</dbReference>
<evidence type="ECO:0000313" key="4">
    <source>
        <dbReference type="EMBL" id="CEP07282.1"/>
    </source>
</evidence>
<keyword evidence="5" id="KW-1185">Reference proteome</keyword>
<dbReference type="FunFam" id="1.20.1050.10:FF:000017">
    <property type="entry name" value="Maleylacetoacetate isomerase"/>
    <property type="match status" value="1"/>
</dbReference>
<dbReference type="CDD" id="cd03191">
    <property type="entry name" value="GST_C_Zeta"/>
    <property type="match status" value="1"/>
</dbReference>
<dbReference type="GO" id="GO:0006559">
    <property type="term" value="P:L-phenylalanine catabolic process"/>
    <property type="evidence" value="ECO:0007669"/>
    <property type="project" value="TreeGrafter"/>
</dbReference>
<accession>A0A0B7MQD2</accession>
<feature type="domain" description="GST C-terminal" evidence="3">
    <location>
        <begin position="92"/>
        <end position="215"/>
    </location>
</feature>
<dbReference type="Gene3D" id="1.20.1050.10">
    <property type="match status" value="1"/>
</dbReference>
<evidence type="ECO:0008006" key="6">
    <source>
        <dbReference type="Google" id="ProtNLM"/>
    </source>
</evidence>
<gene>
    <name evidence="4" type="primary">PARPA_00563.1 scaffold 917</name>
</gene>
<dbReference type="InterPro" id="IPR040079">
    <property type="entry name" value="Glutathione_S-Trfase"/>
</dbReference>
<evidence type="ECO:0000313" key="5">
    <source>
        <dbReference type="Proteomes" id="UP000054107"/>
    </source>
</evidence>
<dbReference type="Pfam" id="PF02798">
    <property type="entry name" value="GST_N"/>
    <property type="match status" value="1"/>
</dbReference>
<dbReference type="AlphaFoldDB" id="A0A0B7MQD2"/>
<dbReference type="SUPFAM" id="SSF52833">
    <property type="entry name" value="Thioredoxin-like"/>
    <property type="match status" value="1"/>
</dbReference>
<dbReference type="PANTHER" id="PTHR42673:SF4">
    <property type="entry name" value="MALEYLACETOACETATE ISOMERASE"/>
    <property type="match status" value="1"/>
</dbReference>
<dbReference type="SFLD" id="SFLDG00358">
    <property type="entry name" value="Main_(cytGST)"/>
    <property type="match status" value="1"/>
</dbReference>
<dbReference type="GO" id="GO:0005739">
    <property type="term" value="C:mitochondrion"/>
    <property type="evidence" value="ECO:0007669"/>
    <property type="project" value="TreeGrafter"/>
</dbReference>
<dbReference type="SUPFAM" id="SSF47616">
    <property type="entry name" value="GST C-terminal domain-like"/>
    <property type="match status" value="1"/>
</dbReference>
<dbReference type="Gene3D" id="3.40.30.10">
    <property type="entry name" value="Glutaredoxin"/>
    <property type="match status" value="1"/>
</dbReference>
<proteinExistence type="inferred from homology"/>
<protein>
    <recommendedName>
        <fullName evidence="6">Maleylacetoacetate isomerase</fullName>
    </recommendedName>
</protein>
<dbReference type="GO" id="GO:0016034">
    <property type="term" value="F:maleylacetoacetate isomerase activity"/>
    <property type="evidence" value="ECO:0007669"/>
    <property type="project" value="TreeGrafter"/>
</dbReference>
<dbReference type="InterPro" id="IPR004045">
    <property type="entry name" value="Glutathione_S-Trfase_N"/>
</dbReference>
<dbReference type="PROSITE" id="PS50404">
    <property type="entry name" value="GST_NTER"/>
    <property type="match status" value="1"/>
</dbReference>
<dbReference type="EMBL" id="LN719154">
    <property type="protein sequence ID" value="CEP07282.1"/>
    <property type="molecule type" value="Genomic_DNA"/>
</dbReference>
<dbReference type="Pfam" id="PF14497">
    <property type="entry name" value="GST_C_3"/>
    <property type="match status" value="1"/>
</dbReference>
<dbReference type="STRING" id="35722.A0A0B7MQD2"/>
<dbReference type="PROSITE" id="PS50405">
    <property type="entry name" value="GST_CTER"/>
    <property type="match status" value="1"/>
</dbReference>
<reference evidence="4 5" key="1">
    <citation type="submission" date="2014-09" db="EMBL/GenBank/DDBJ databases">
        <authorList>
            <person name="Ellenberger Sabrina"/>
        </authorList>
    </citation>
    <scope>NUCLEOTIDE SEQUENCE [LARGE SCALE GENOMIC DNA]</scope>
    <source>
        <strain evidence="4 5">CBS 412.66</strain>
    </source>
</reference>
<dbReference type="GO" id="GO:0004364">
    <property type="term" value="F:glutathione transferase activity"/>
    <property type="evidence" value="ECO:0007669"/>
    <property type="project" value="TreeGrafter"/>
</dbReference>
<comment type="similarity">
    <text evidence="1">Belongs to the GST superfamily. Zeta family.</text>
</comment>
<name>A0A0B7MQD2_9FUNG</name>
<dbReference type="NCBIfam" id="TIGR01262">
    <property type="entry name" value="maiA"/>
    <property type="match status" value="1"/>
</dbReference>
<feature type="domain" description="GST N-terminal" evidence="2">
    <location>
        <begin position="5"/>
        <end position="87"/>
    </location>
</feature>
<dbReference type="GO" id="GO:0006749">
    <property type="term" value="P:glutathione metabolic process"/>
    <property type="evidence" value="ECO:0007669"/>
    <property type="project" value="TreeGrafter"/>
</dbReference>
<dbReference type="PANTHER" id="PTHR42673">
    <property type="entry name" value="MALEYLACETOACETATE ISOMERASE"/>
    <property type="match status" value="1"/>
</dbReference>
<dbReference type="SFLD" id="SFLDS00019">
    <property type="entry name" value="Glutathione_Transferase_(cytos"/>
    <property type="match status" value="1"/>
</dbReference>
<organism evidence="4 5">
    <name type="scientific">Parasitella parasitica</name>
    <dbReference type="NCBI Taxonomy" id="35722"/>
    <lineage>
        <taxon>Eukaryota</taxon>
        <taxon>Fungi</taxon>
        <taxon>Fungi incertae sedis</taxon>
        <taxon>Mucoromycota</taxon>
        <taxon>Mucoromycotina</taxon>
        <taxon>Mucoromycetes</taxon>
        <taxon>Mucorales</taxon>
        <taxon>Mucorineae</taxon>
        <taxon>Mucoraceae</taxon>
        <taxon>Parasitella</taxon>
    </lineage>
</organism>